<sequence>VSSCLFLGHTQLRETLHELQKTQEQLIKSEKEAAFGVIAARVRHELRNVLNLIQSPAEMIRNNFLKGDPLNLRRNTQEIVSEMDAIIGRVTKLDEMIENELSFFHNTHLKLKLQEIGPIIRSAIQETEPIIQENKTDVRVDLPPTVPLIRMNSEKMRMVFVNLIRNACQAIRDDGKIAIKVRFQNKIVITLEDNGCGIPHVNLDRVFEPFFTTKPHGLGLGLMNARNIVEEHNGTIQVNSEMGSGTTFVIELPIGET</sequence>
<keyword evidence="3" id="KW-0547">Nucleotide-binding</keyword>
<gene>
    <name evidence="8" type="ORF">METZ01_LOCUS267255</name>
</gene>
<keyword evidence="2" id="KW-0808">Transferase</keyword>
<organism evidence="8">
    <name type="scientific">marine metagenome</name>
    <dbReference type="NCBI Taxonomy" id="408172"/>
    <lineage>
        <taxon>unclassified sequences</taxon>
        <taxon>metagenomes</taxon>
        <taxon>ecological metagenomes</taxon>
    </lineage>
</organism>
<evidence type="ECO:0000313" key="8">
    <source>
        <dbReference type="EMBL" id="SVC14401.1"/>
    </source>
</evidence>
<evidence type="ECO:0000256" key="2">
    <source>
        <dbReference type="ARBA" id="ARBA00022679"/>
    </source>
</evidence>
<keyword evidence="6" id="KW-0902">Two-component regulatory system</keyword>
<dbReference type="GO" id="GO:0005524">
    <property type="term" value="F:ATP binding"/>
    <property type="evidence" value="ECO:0007669"/>
    <property type="project" value="UniProtKB-KW"/>
</dbReference>
<dbReference type="InterPro" id="IPR036890">
    <property type="entry name" value="HATPase_C_sf"/>
</dbReference>
<dbReference type="AlphaFoldDB" id="A0A382JV25"/>
<dbReference type="InterPro" id="IPR036097">
    <property type="entry name" value="HisK_dim/P_sf"/>
</dbReference>
<evidence type="ECO:0000256" key="6">
    <source>
        <dbReference type="ARBA" id="ARBA00023012"/>
    </source>
</evidence>
<evidence type="ECO:0000256" key="5">
    <source>
        <dbReference type="ARBA" id="ARBA00022840"/>
    </source>
</evidence>
<dbReference type="InterPro" id="IPR004358">
    <property type="entry name" value="Sig_transdc_His_kin-like_C"/>
</dbReference>
<keyword evidence="5" id="KW-0067">ATP-binding</keyword>
<keyword evidence="4" id="KW-0418">Kinase</keyword>
<dbReference type="SMART" id="SM00387">
    <property type="entry name" value="HATPase_c"/>
    <property type="match status" value="1"/>
</dbReference>
<accession>A0A382JV25</accession>
<dbReference type="Gene3D" id="3.30.565.10">
    <property type="entry name" value="Histidine kinase-like ATPase, C-terminal domain"/>
    <property type="match status" value="1"/>
</dbReference>
<evidence type="ECO:0000256" key="1">
    <source>
        <dbReference type="ARBA" id="ARBA00022553"/>
    </source>
</evidence>
<proteinExistence type="predicted"/>
<evidence type="ECO:0000256" key="3">
    <source>
        <dbReference type="ARBA" id="ARBA00022741"/>
    </source>
</evidence>
<dbReference type="PANTHER" id="PTHR43065:SF10">
    <property type="entry name" value="PEROXIDE STRESS-ACTIVATED HISTIDINE KINASE MAK3"/>
    <property type="match status" value="1"/>
</dbReference>
<dbReference type="SUPFAM" id="SSF55874">
    <property type="entry name" value="ATPase domain of HSP90 chaperone/DNA topoisomerase II/histidine kinase"/>
    <property type="match status" value="1"/>
</dbReference>
<evidence type="ECO:0000256" key="4">
    <source>
        <dbReference type="ARBA" id="ARBA00022777"/>
    </source>
</evidence>
<dbReference type="InterPro" id="IPR003594">
    <property type="entry name" value="HATPase_dom"/>
</dbReference>
<reference evidence="8" key="1">
    <citation type="submission" date="2018-05" db="EMBL/GenBank/DDBJ databases">
        <authorList>
            <person name="Lanie J.A."/>
            <person name="Ng W.-L."/>
            <person name="Kazmierczak K.M."/>
            <person name="Andrzejewski T.M."/>
            <person name="Davidsen T.M."/>
            <person name="Wayne K.J."/>
            <person name="Tettelin H."/>
            <person name="Glass J.I."/>
            <person name="Rusch D."/>
            <person name="Podicherti R."/>
            <person name="Tsui H.-C.T."/>
            <person name="Winkler M.E."/>
        </authorList>
    </citation>
    <scope>NUCLEOTIDE SEQUENCE</scope>
</reference>
<dbReference type="Pfam" id="PF02518">
    <property type="entry name" value="HATPase_c"/>
    <property type="match status" value="1"/>
</dbReference>
<dbReference type="SUPFAM" id="SSF47384">
    <property type="entry name" value="Homodimeric domain of signal transducing histidine kinase"/>
    <property type="match status" value="1"/>
</dbReference>
<feature type="domain" description="Histidine kinase" evidence="7">
    <location>
        <begin position="41"/>
        <end position="256"/>
    </location>
</feature>
<dbReference type="PROSITE" id="PS50109">
    <property type="entry name" value="HIS_KIN"/>
    <property type="match status" value="1"/>
</dbReference>
<feature type="non-terminal residue" evidence="8">
    <location>
        <position position="1"/>
    </location>
</feature>
<dbReference type="PANTHER" id="PTHR43065">
    <property type="entry name" value="SENSOR HISTIDINE KINASE"/>
    <property type="match status" value="1"/>
</dbReference>
<keyword evidence="1" id="KW-0597">Phosphoprotein</keyword>
<dbReference type="Gene3D" id="1.10.287.130">
    <property type="match status" value="1"/>
</dbReference>
<dbReference type="InterPro" id="IPR005467">
    <property type="entry name" value="His_kinase_dom"/>
</dbReference>
<dbReference type="GO" id="GO:0000155">
    <property type="term" value="F:phosphorelay sensor kinase activity"/>
    <property type="evidence" value="ECO:0007669"/>
    <property type="project" value="InterPro"/>
</dbReference>
<evidence type="ECO:0000259" key="7">
    <source>
        <dbReference type="PROSITE" id="PS50109"/>
    </source>
</evidence>
<name>A0A382JV25_9ZZZZ</name>
<dbReference type="EMBL" id="UINC01075831">
    <property type="protein sequence ID" value="SVC14401.1"/>
    <property type="molecule type" value="Genomic_DNA"/>
</dbReference>
<protein>
    <recommendedName>
        <fullName evidence="7">Histidine kinase domain-containing protein</fullName>
    </recommendedName>
</protein>
<dbReference type="PRINTS" id="PR00344">
    <property type="entry name" value="BCTRLSENSOR"/>
</dbReference>